<evidence type="ECO:0000256" key="2">
    <source>
        <dbReference type="ARBA" id="ARBA00007886"/>
    </source>
</evidence>
<dbReference type="KEGG" id="pnp:IJ22_10240"/>
<name>A0A0U2W4K3_9BACL</name>
<dbReference type="Gene3D" id="3.30.300.210">
    <property type="entry name" value="Nutrient germinant receptor protein C, domain 3"/>
    <property type="match status" value="1"/>
</dbReference>
<dbReference type="InterPro" id="IPR038501">
    <property type="entry name" value="Spore_GerAC_C_sf"/>
</dbReference>
<evidence type="ECO:0000256" key="6">
    <source>
        <dbReference type="ARBA" id="ARBA00023139"/>
    </source>
</evidence>
<keyword evidence="4" id="KW-0732">Signal</keyword>
<sequence>MRTTKRKSVFVLFFLSIHALWLSGCWDRTEVNNLAIITAVGLDWTEDRQLELSVKIYLTSPSSSQQMGGFSADSGGTGLSIVRSVKGLTMAASVAQLQQVLTRKVFWGQAEVLIIGERLAKEGLAEPMEFFTRHPSPRERIQVFISKGSAKDVLQLDPPIERSIAKGLRSMAESRIGLNITMKDLMQMMAGRARAAVIPLVEIKPKQGMQEAFPFLNGTGILKNGKMVGRMNDSTTRGILWLRNEIKRATTTISPKNAKGYVSFQLLRSHTELIPHIHGDDWSITVRIDTQDDIIENTTGLDLADPKYIKELETELATGIEHRVHMALTQAQKEMKADIFGFADAFYRNYPKEWNRNKNRWDDIYPNLKVMLETEPKIYRPGMTGKNIFKSKQE</sequence>
<dbReference type="RefSeq" id="WP_062407703.1">
    <property type="nucleotide sequence ID" value="NZ_CP013652.1"/>
</dbReference>
<dbReference type="InterPro" id="IPR046953">
    <property type="entry name" value="Spore_GerAC-like_C"/>
</dbReference>
<dbReference type="PANTHER" id="PTHR35789">
    <property type="entry name" value="SPORE GERMINATION PROTEIN B3"/>
    <property type="match status" value="1"/>
</dbReference>
<evidence type="ECO:0000256" key="1">
    <source>
        <dbReference type="ARBA" id="ARBA00004635"/>
    </source>
</evidence>
<dbReference type="Proteomes" id="UP000061660">
    <property type="component" value="Chromosome"/>
</dbReference>
<evidence type="ECO:0000256" key="3">
    <source>
        <dbReference type="ARBA" id="ARBA00022544"/>
    </source>
</evidence>
<accession>A0A0U2W4K3</accession>
<dbReference type="PANTHER" id="PTHR35789:SF1">
    <property type="entry name" value="SPORE GERMINATION PROTEIN B3"/>
    <property type="match status" value="1"/>
</dbReference>
<evidence type="ECO:0000256" key="5">
    <source>
        <dbReference type="ARBA" id="ARBA00023136"/>
    </source>
</evidence>
<dbReference type="GO" id="GO:0009847">
    <property type="term" value="P:spore germination"/>
    <property type="evidence" value="ECO:0007669"/>
    <property type="project" value="InterPro"/>
</dbReference>
<dbReference type="OrthoDB" id="9816067at2"/>
<keyword evidence="5" id="KW-0472">Membrane</keyword>
<keyword evidence="7" id="KW-0449">Lipoprotein</keyword>
<evidence type="ECO:0000259" key="8">
    <source>
        <dbReference type="Pfam" id="PF05504"/>
    </source>
</evidence>
<evidence type="ECO:0000256" key="7">
    <source>
        <dbReference type="ARBA" id="ARBA00023288"/>
    </source>
</evidence>
<dbReference type="STRING" id="162209.IJ22_10240"/>
<evidence type="ECO:0000313" key="11">
    <source>
        <dbReference type="Proteomes" id="UP000061660"/>
    </source>
</evidence>
<organism evidence="10 11">
    <name type="scientific">Paenibacillus naphthalenovorans</name>
    <dbReference type="NCBI Taxonomy" id="162209"/>
    <lineage>
        <taxon>Bacteria</taxon>
        <taxon>Bacillati</taxon>
        <taxon>Bacillota</taxon>
        <taxon>Bacilli</taxon>
        <taxon>Bacillales</taxon>
        <taxon>Paenibacillaceae</taxon>
        <taxon>Paenibacillus</taxon>
    </lineage>
</organism>
<protein>
    <submittedName>
        <fullName evidence="10">Germination protein GerC</fullName>
    </submittedName>
</protein>
<dbReference type="InterPro" id="IPR008844">
    <property type="entry name" value="Spore_GerAC-like"/>
</dbReference>
<dbReference type="AlphaFoldDB" id="A0A0U2W4K3"/>
<dbReference type="NCBIfam" id="TIGR02887">
    <property type="entry name" value="spore_ger_x_C"/>
    <property type="match status" value="1"/>
</dbReference>
<evidence type="ECO:0000256" key="4">
    <source>
        <dbReference type="ARBA" id="ARBA00022729"/>
    </source>
</evidence>
<dbReference type="InterPro" id="IPR057336">
    <property type="entry name" value="GerAC_N"/>
</dbReference>
<gene>
    <name evidence="10" type="ORF">IJ22_10240</name>
</gene>
<reference evidence="10 11" key="2">
    <citation type="journal article" date="2016" name="Genome Announc.">
        <title>Complete Genome Sequences of Two Interactive Moderate Thermophiles, Paenibacillus napthalenovorans 32O-Y and Paenibacillus sp. 32O-W.</title>
        <authorList>
            <person name="Butler R.R.III."/>
            <person name="Wang J."/>
            <person name="Stark B.C."/>
            <person name="Pombert J.F."/>
        </authorList>
    </citation>
    <scope>NUCLEOTIDE SEQUENCE [LARGE SCALE GENOMIC DNA]</scope>
    <source>
        <strain evidence="10 11">32O-Y</strain>
    </source>
</reference>
<evidence type="ECO:0000313" key="10">
    <source>
        <dbReference type="EMBL" id="ALS21406.1"/>
    </source>
</evidence>
<proteinExistence type="inferred from homology"/>
<evidence type="ECO:0000259" key="9">
    <source>
        <dbReference type="Pfam" id="PF25198"/>
    </source>
</evidence>
<reference evidence="11" key="1">
    <citation type="submission" date="2015-12" db="EMBL/GenBank/DDBJ databases">
        <title>Complete genome sequences of two moderately thermophilic Paenibacillus species.</title>
        <authorList>
            <person name="Butler R.III."/>
            <person name="Wang J."/>
            <person name="Stark B.C."/>
            <person name="Pombert J.-F."/>
        </authorList>
    </citation>
    <scope>NUCLEOTIDE SEQUENCE [LARGE SCALE GENOMIC DNA]</scope>
    <source>
        <strain evidence="11">32O-Y</strain>
    </source>
</reference>
<dbReference type="EMBL" id="CP013652">
    <property type="protein sequence ID" value="ALS21406.1"/>
    <property type="molecule type" value="Genomic_DNA"/>
</dbReference>
<dbReference type="PROSITE" id="PS51257">
    <property type="entry name" value="PROKAR_LIPOPROTEIN"/>
    <property type="match status" value="1"/>
</dbReference>
<dbReference type="Pfam" id="PF25198">
    <property type="entry name" value="Spore_GerAC_N"/>
    <property type="match status" value="1"/>
</dbReference>
<feature type="domain" description="Spore germination protein N-terminal" evidence="9">
    <location>
        <begin position="27"/>
        <end position="203"/>
    </location>
</feature>
<comment type="subcellular location">
    <subcellularLocation>
        <location evidence="1">Membrane</location>
        <topology evidence="1">Lipid-anchor</topology>
    </subcellularLocation>
</comment>
<comment type="similarity">
    <text evidence="2">Belongs to the GerABKC lipoprotein family.</text>
</comment>
<dbReference type="PATRIC" id="fig|162209.4.peg.1090"/>
<dbReference type="Pfam" id="PF05504">
    <property type="entry name" value="Spore_GerAC"/>
    <property type="match status" value="1"/>
</dbReference>
<dbReference type="GO" id="GO:0016020">
    <property type="term" value="C:membrane"/>
    <property type="evidence" value="ECO:0007669"/>
    <property type="project" value="UniProtKB-SubCell"/>
</dbReference>
<feature type="domain" description="Spore germination GerAC-like C-terminal" evidence="8">
    <location>
        <begin position="217"/>
        <end position="382"/>
    </location>
</feature>
<keyword evidence="6" id="KW-0564">Palmitate</keyword>
<keyword evidence="11" id="KW-1185">Reference proteome</keyword>
<keyword evidence="3" id="KW-0309">Germination</keyword>